<evidence type="ECO:0000313" key="3">
    <source>
        <dbReference type="Proteomes" id="UP000524237"/>
    </source>
</evidence>
<dbReference type="Proteomes" id="UP000524237">
    <property type="component" value="Unassembled WGS sequence"/>
</dbReference>
<feature type="region of interest" description="Disordered" evidence="1">
    <location>
        <begin position="95"/>
        <end position="145"/>
    </location>
</feature>
<dbReference type="EMBL" id="JACGWU010000005">
    <property type="protein sequence ID" value="MBA8829489.1"/>
    <property type="molecule type" value="Genomic_DNA"/>
</dbReference>
<dbReference type="AlphaFoldDB" id="A0A7W3PP29"/>
<organism evidence="2 3">
    <name type="scientific">Alpinimonas psychrophila</name>
    <dbReference type="NCBI Taxonomy" id="748908"/>
    <lineage>
        <taxon>Bacteria</taxon>
        <taxon>Bacillati</taxon>
        <taxon>Actinomycetota</taxon>
        <taxon>Actinomycetes</taxon>
        <taxon>Micrococcales</taxon>
        <taxon>Microbacteriaceae</taxon>
        <taxon>Alpinimonas</taxon>
    </lineage>
</organism>
<comment type="caution">
    <text evidence="2">The sequence shown here is derived from an EMBL/GenBank/DDBJ whole genome shotgun (WGS) entry which is preliminary data.</text>
</comment>
<reference evidence="2 3" key="1">
    <citation type="submission" date="2020-07" db="EMBL/GenBank/DDBJ databases">
        <title>Sequencing the genomes of 1000 actinobacteria strains.</title>
        <authorList>
            <person name="Klenk H.-P."/>
        </authorList>
    </citation>
    <scope>NUCLEOTIDE SEQUENCE [LARGE SCALE GENOMIC DNA]</scope>
    <source>
        <strain evidence="2 3">DSM 23737</strain>
    </source>
</reference>
<protein>
    <submittedName>
        <fullName evidence="2">Uncharacterized protein</fullName>
    </submittedName>
</protein>
<dbReference type="RefSeq" id="WP_182484927.1">
    <property type="nucleotide sequence ID" value="NZ_JACGWU010000005.1"/>
</dbReference>
<feature type="compositionally biased region" description="Polar residues" evidence="1">
    <location>
        <begin position="117"/>
        <end position="129"/>
    </location>
</feature>
<gene>
    <name evidence="2" type="ORF">FB555_001598</name>
</gene>
<evidence type="ECO:0000256" key="1">
    <source>
        <dbReference type="SAM" id="MobiDB-lite"/>
    </source>
</evidence>
<accession>A0A7W3PP29</accession>
<sequence length="221" mass="24594">MTWTKLSDDFTDDTWTLSDAAYRSHSEGLVWSNRKLLDLRIPKDDVRRFKNPEAIGELLAGGWWIDQGAYYLIQHHAAYQRLREAVINQQKVNKENRAKGGQASPPPREQTPVFKTPNDSSNKPLNDSSNEMDRTGRASYVKSSEEAETVNTATGEIVTAPYVASALVTEWPVVTIPNSTPSDFDTCRVCDNKLASAPSRASGLCRKGDDQHQVFRASHAA</sequence>
<evidence type="ECO:0000313" key="2">
    <source>
        <dbReference type="EMBL" id="MBA8829489.1"/>
    </source>
</evidence>
<name>A0A7W3PP29_9MICO</name>
<proteinExistence type="predicted"/>
<keyword evidence="3" id="KW-1185">Reference proteome</keyword>